<reference evidence="1 2" key="1">
    <citation type="submission" date="2017-09" db="EMBL/GenBank/DDBJ databases">
        <title>Large-scale bioinformatics analysis of Bacillus genomes uncovers conserved roles of natural products in bacterial physiology.</title>
        <authorList>
            <consortium name="Agbiome Team Llc"/>
            <person name="Bleich R.M."/>
            <person name="Kirk G.J."/>
            <person name="Santa Maria K.C."/>
            <person name="Allen S.E."/>
            <person name="Farag S."/>
            <person name="Shank E.A."/>
            <person name="Bowers A."/>
        </authorList>
    </citation>
    <scope>NUCLEOTIDE SEQUENCE [LARGE SCALE GENOMIC DNA]</scope>
    <source>
        <strain evidence="1 2">AFS007900</strain>
    </source>
</reference>
<dbReference type="Proteomes" id="UP000220502">
    <property type="component" value="Unassembled WGS sequence"/>
</dbReference>
<sequence>MALFKNPKLQELEDIFLEGKTFEEGDSAFSLTLSEILPFTTRIIDYRWKVRLADGYEFETYMGNELLSLPYTRLKDIQEKISSHLGTLNSEQISMEIDRTIQDIFDEYRY</sequence>
<protein>
    <submittedName>
        <fullName evidence="1">Uncharacterized protein</fullName>
    </submittedName>
</protein>
<dbReference type="AlphaFoldDB" id="A0ABD6SHG3"/>
<dbReference type="EMBL" id="NTXF01000052">
    <property type="protein sequence ID" value="PEX44017.1"/>
    <property type="molecule type" value="Genomic_DNA"/>
</dbReference>
<dbReference type="RefSeq" id="WP_098403020.1">
    <property type="nucleotide sequence ID" value="NZ_NTXF01000052.1"/>
</dbReference>
<name>A0ABD6SHG3_BACTU</name>
<organism evidence="1 2">
    <name type="scientific">Bacillus thuringiensis</name>
    <dbReference type="NCBI Taxonomy" id="1428"/>
    <lineage>
        <taxon>Bacteria</taxon>
        <taxon>Bacillati</taxon>
        <taxon>Bacillota</taxon>
        <taxon>Bacilli</taxon>
        <taxon>Bacillales</taxon>
        <taxon>Bacillaceae</taxon>
        <taxon>Bacillus</taxon>
        <taxon>Bacillus cereus group</taxon>
    </lineage>
</organism>
<accession>A0ABD6SHG3</accession>
<gene>
    <name evidence="1" type="ORF">CN461_28015</name>
</gene>
<evidence type="ECO:0000313" key="2">
    <source>
        <dbReference type="Proteomes" id="UP000220502"/>
    </source>
</evidence>
<proteinExistence type="predicted"/>
<evidence type="ECO:0000313" key="1">
    <source>
        <dbReference type="EMBL" id="PEX44017.1"/>
    </source>
</evidence>
<comment type="caution">
    <text evidence="1">The sequence shown here is derived from an EMBL/GenBank/DDBJ whole genome shotgun (WGS) entry which is preliminary data.</text>
</comment>